<dbReference type="NCBIfam" id="TIGR01420">
    <property type="entry name" value="pilT_fam"/>
    <property type="match status" value="1"/>
</dbReference>
<evidence type="ECO:0000313" key="3">
    <source>
        <dbReference type="EMBL" id="CAD7288203.1"/>
    </source>
</evidence>
<proteinExistence type="inferred from homology"/>
<dbReference type="SMART" id="SM00382">
    <property type="entry name" value="AAA"/>
    <property type="match status" value="1"/>
</dbReference>
<gene>
    <name evidence="3" type="primary">pilT_1</name>
    <name evidence="3" type="ORF">LMG7974_00892</name>
</gene>
<feature type="domain" description="Bacterial type II secretion system protein E" evidence="2">
    <location>
        <begin position="207"/>
        <end position="221"/>
    </location>
</feature>
<dbReference type="Proteomes" id="UP000789803">
    <property type="component" value="Unassembled WGS sequence"/>
</dbReference>
<dbReference type="InterPro" id="IPR027417">
    <property type="entry name" value="P-loop_NTPase"/>
</dbReference>
<reference evidence="3 4" key="1">
    <citation type="submission" date="2020-11" db="EMBL/GenBank/DDBJ databases">
        <authorList>
            <person name="Peeters C."/>
        </authorList>
    </citation>
    <scope>NUCLEOTIDE SEQUENCE [LARGE SCALE GENOMIC DNA]</scope>
    <source>
        <strain evidence="3 4">LMG 7974</strain>
    </source>
</reference>
<evidence type="ECO:0000256" key="1">
    <source>
        <dbReference type="ARBA" id="ARBA00006611"/>
    </source>
</evidence>
<dbReference type="InterPro" id="IPR006321">
    <property type="entry name" value="PilT/PilU"/>
</dbReference>
<dbReference type="PANTHER" id="PTHR30486:SF12">
    <property type="entry name" value="TYPE IV PILUS ATPASE PILU"/>
    <property type="match status" value="1"/>
</dbReference>
<keyword evidence="4" id="KW-1185">Reference proteome</keyword>
<evidence type="ECO:0000259" key="2">
    <source>
        <dbReference type="PROSITE" id="PS00662"/>
    </source>
</evidence>
<dbReference type="Pfam" id="PF00437">
    <property type="entry name" value="T2SSE"/>
    <property type="match status" value="1"/>
</dbReference>
<sequence length="383" mass="43136">MFDVDVSKLDFKIRDMINEYLKILISRNGSDLHVKANGLIRGRINGEVEILGDKILSKDDMLILAKELLRTNFKELVEKRSVDFIHNLDENFRFRVNVFFQVDGVSAVFRTIPTNIPTMQELNLPKTIQNIATNTHRGLVLVTGPTGSGKSTTLASMIQHINATQKRHIITIEDPIEFIHKDNLSIINQRSVGQDVANFAEALRAALREDPDVILVGEMRDLQTIEMAMSAAQTGHLVLATMHTIDAKESINRIVSMFDTNEQNRIRVTLASTLVATISQRLVKTINEKRTAAIEILINNARTQDIILNSNDHELFSVMQESKNFFGMQTFDMHLLELFANGTINADEALKNATRANDLKIQIKNLTLKNSIHNDIIALKDLS</sequence>
<protein>
    <submittedName>
        <fullName evidence="3">Twitching mobility protein</fullName>
    </submittedName>
</protein>
<dbReference type="InterPro" id="IPR001482">
    <property type="entry name" value="T2SS/T4SS_dom"/>
</dbReference>
<organism evidence="3 4">
    <name type="scientific">Campylobacter majalis</name>
    <dbReference type="NCBI Taxonomy" id="2790656"/>
    <lineage>
        <taxon>Bacteria</taxon>
        <taxon>Pseudomonadati</taxon>
        <taxon>Campylobacterota</taxon>
        <taxon>Epsilonproteobacteria</taxon>
        <taxon>Campylobacterales</taxon>
        <taxon>Campylobacteraceae</taxon>
        <taxon>Campylobacter</taxon>
    </lineage>
</organism>
<accession>A0ABM8Q5Z1</accession>
<dbReference type="InterPro" id="IPR003593">
    <property type="entry name" value="AAA+_ATPase"/>
</dbReference>
<dbReference type="Gene3D" id="3.40.50.300">
    <property type="entry name" value="P-loop containing nucleotide triphosphate hydrolases"/>
    <property type="match status" value="1"/>
</dbReference>
<comment type="similarity">
    <text evidence="1">Belongs to the GSP E family.</text>
</comment>
<dbReference type="PANTHER" id="PTHR30486">
    <property type="entry name" value="TWITCHING MOTILITY PROTEIN PILT"/>
    <property type="match status" value="1"/>
</dbReference>
<name>A0ABM8Q5Z1_9BACT</name>
<evidence type="ECO:0000313" key="4">
    <source>
        <dbReference type="Proteomes" id="UP000789803"/>
    </source>
</evidence>
<dbReference type="SUPFAM" id="SSF52540">
    <property type="entry name" value="P-loop containing nucleoside triphosphate hydrolases"/>
    <property type="match status" value="1"/>
</dbReference>
<dbReference type="EMBL" id="CAJHOF010000006">
    <property type="protein sequence ID" value="CAD7288203.1"/>
    <property type="molecule type" value="Genomic_DNA"/>
</dbReference>
<dbReference type="Gene3D" id="3.30.450.90">
    <property type="match status" value="1"/>
</dbReference>
<comment type="caution">
    <text evidence="3">The sequence shown here is derived from an EMBL/GenBank/DDBJ whole genome shotgun (WGS) entry which is preliminary data.</text>
</comment>
<dbReference type="InterPro" id="IPR050921">
    <property type="entry name" value="T4SS_GSP_E_ATPase"/>
</dbReference>
<dbReference type="PROSITE" id="PS00662">
    <property type="entry name" value="T2SP_E"/>
    <property type="match status" value="1"/>
</dbReference>
<dbReference type="CDD" id="cd01131">
    <property type="entry name" value="PilT"/>
    <property type="match status" value="1"/>
</dbReference>
<dbReference type="RefSeq" id="WP_229932693.1">
    <property type="nucleotide sequence ID" value="NZ_CAJHOF010000006.1"/>
</dbReference>